<protein>
    <submittedName>
        <fullName evidence="2">Alpha/beta hydrolase</fullName>
    </submittedName>
</protein>
<organism evidence="2 3">
    <name type="scientific">Thermosipho ferrireducens</name>
    <dbReference type="NCBI Taxonomy" id="2571116"/>
    <lineage>
        <taxon>Bacteria</taxon>
        <taxon>Thermotogati</taxon>
        <taxon>Thermotogota</taxon>
        <taxon>Thermotogae</taxon>
        <taxon>Thermotogales</taxon>
        <taxon>Fervidobacteriaceae</taxon>
        <taxon>Thermosipho</taxon>
    </lineage>
</organism>
<dbReference type="PANTHER" id="PTHR22946">
    <property type="entry name" value="DIENELACTONE HYDROLASE DOMAIN-CONTAINING PROTEIN-RELATED"/>
    <property type="match status" value="1"/>
</dbReference>
<feature type="transmembrane region" description="Helical" evidence="1">
    <location>
        <begin position="471"/>
        <end position="492"/>
    </location>
</feature>
<feature type="transmembrane region" description="Helical" evidence="1">
    <location>
        <begin position="513"/>
        <end position="534"/>
    </location>
</feature>
<dbReference type="EMBL" id="CP071446">
    <property type="protein sequence ID" value="QTA37573.1"/>
    <property type="molecule type" value="Genomic_DNA"/>
</dbReference>
<evidence type="ECO:0000256" key="1">
    <source>
        <dbReference type="SAM" id="Phobius"/>
    </source>
</evidence>
<keyword evidence="1" id="KW-0472">Membrane</keyword>
<accession>A0ABX7S4Z1</accession>
<keyword evidence="1" id="KW-1133">Transmembrane helix</keyword>
<feature type="transmembrane region" description="Helical" evidence="1">
    <location>
        <begin position="554"/>
        <end position="578"/>
    </location>
</feature>
<reference evidence="2 3" key="1">
    <citation type="submission" date="2021-03" db="EMBL/GenBank/DDBJ databases">
        <title>Thermosipho ferrireducens sp.nov., an anaerobic thermophilic iron-reducing bacterium isolated from a deep-sea hydrothermal sulfide deposits.</title>
        <authorList>
            <person name="Zeng X."/>
            <person name="Chen Y."/>
            <person name="Shao Z."/>
        </authorList>
    </citation>
    <scope>NUCLEOTIDE SEQUENCE [LARGE SCALE GENOMIC DNA]</scope>
    <source>
        <strain evidence="2 3">JL129W03</strain>
    </source>
</reference>
<feature type="transmembrane region" description="Helical" evidence="1">
    <location>
        <begin position="628"/>
        <end position="649"/>
    </location>
</feature>
<dbReference type="Gene3D" id="3.40.50.1820">
    <property type="entry name" value="alpha/beta hydrolase"/>
    <property type="match status" value="1"/>
</dbReference>
<name>A0ABX7S4Z1_9BACT</name>
<dbReference type="SUPFAM" id="SSF53474">
    <property type="entry name" value="alpha/beta-Hydrolases"/>
    <property type="match status" value="1"/>
</dbReference>
<keyword evidence="1" id="KW-0812">Transmembrane</keyword>
<dbReference type="GO" id="GO:0016787">
    <property type="term" value="F:hydrolase activity"/>
    <property type="evidence" value="ECO:0007669"/>
    <property type="project" value="UniProtKB-KW"/>
</dbReference>
<dbReference type="InterPro" id="IPR029058">
    <property type="entry name" value="AB_hydrolase_fold"/>
</dbReference>
<feature type="transmembrane region" description="Helical" evidence="1">
    <location>
        <begin position="656"/>
        <end position="678"/>
    </location>
</feature>
<feature type="transmembrane region" description="Helical" evidence="1">
    <location>
        <begin position="12"/>
        <end position="30"/>
    </location>
</feature>
<dbReference type="InterPro" id="IPR050261">
    <property type="entry name" value="FrsA_esterase"/>
</dbReference>
<dbReference type="RefSeq" id="WP_207566297.1">
    <property type="nucleotide sequence ID" value="NZ_CP071446.1"/>
</dbReference>
<sequence length="681" mass="76672">MSTSRKDNVKKLLVISLVLIILGSFLAHMFNTSFYKVKVTRIKFKTENGTLSGLLYMPKDANSNNPKPTIITTHGYLNSAEMQDAGAIEMSRRGFIVLALDMYEHGHSLYGKEYKASSAFFTFWPVSLYDAVQYMYKQNYVLKDEKGNGIIAVAGHSMGGFSTTMAIVRDEQDFAQTGIRKIYAGLPMASDYSISSYIGVTADVAFQAYGPRPIGIVAAHYDDFFFDPEARKTGETVVFKDYIKTTEGQAFLGNPPAPKQDTFYTLKNGSIRVIFEPYEIHPWNHFSYTTTGHQIEFYSRAFAKYADLLNLDLSKTNQIWFLKEYSEFIALIGFFMLPIALILLLIKLPFFSLSKTTPVEIFKGSISKKSGIVLWSLTIFAISFPALFFPTLMDKTGLGMAILKYASITLMIAATVIGLIVAFKRKEKAKSTILGTILIILANLSLLLTIIYSNKMFKLNSYFNQPTTNQILYWAIVVAEVVLIIELINYFTIKKPAGANSKQYGFLVNPKTIVASLITVIFAVFLSYLVLYIVDAVFKTDFRIWTWAVKTFETWHLSAALRYIPLYFIFYFVMTVVVNALSNQFKGWKGYVIAFVQMFGGLVVYLSLHYGLLFATGRAFCPDQSLTSILLFALIPTLLVATVYMKYLFKKTGNVYTAAFLNAILMTMITAANTITYVNLK</sequence>
<feature type="transmembrane region" description="Helical" evidence="1">
    <location>
        <begin position="433"/>
        <end position="451"/>
    </location>
</feature>
<feature type="transmembrane region" description="Helical" evidence="1">
    <location>
        <begin position="590"/>
        <end position="608"/>
    </location>
</feature>
<keyword evidence="3" id="KW-1185">Reference proteome</keyword>
<gene>
    <name evidence="2" type="ORF">JYK00_07520</name>
</gene>
<evidence type="ECO:0000313" key="2">
    <source>
        <dbReference type="EMBL" id="QTA37573.1"/>
    </source>
</evidence>
<proteinExistence type="predicted"/>
<keyword evidence="2" id="KW-0378">Hydrolase</keyword>
<evidence type="ECO:0000313" key="3">
    <source>
        <dbReference type="Proteomes" id="UP000671862"/>
    </source>
</evidence>
<dbReference type="Proteomes" id="UP000671862">
    <property type="component" value="Chromosome"/>
</dbReference>
<feature type="transmembrane region" description="Helical" evidence="1">
    <location>
        <begin position="402"/>
        <end position="421"/>
    </location>
</feature>
<feature type="transmembrane region" description="Helical" evidence="1">
    <location>
        <begin position="328"/>
        <end position="351"/>
    </location>
</feature>
<feature type="transmembrane region" description="Helical" evidence="1">
    <location>
        <begin position="372"/>
        <end position="390"/>
    </location>
</feature>